<dbReference type="PANTHER" id="PTHR34598:SF3">
    <property type="entry name" value="OXIDOREDUCTASE AN1597"/>
    <property type="match status" value="1"/>
</dbReference>
<dbReference type="NCBIfam" id="NF041278">
    <property type="entry name" value="CmcJ_NvfI_EfuI"/>
    <property type="match status" value="1"/>
</dbReference>
<keyword evidence="4" id="KW-1185">Reference proteome</keyword>
<keyword evidence="3" id="KW-0489">Methyltransferase</keyword>
<evidence type="ECO:0000256" key="2">
    <source>
        <dbReference type="ARBA" id="ARBA00023604"/>
    </source>
</evidence>
<evidence type="ECO:0000256" key="1">
    <source>
        <dbReference type="ARBA" id="ARBA00023002"/>
    </source>
</evidence>
<proteinExistence type="inferred from homology"/>
<evidence type="ECO:0000313" key="4">
    <source>
        <dbReference type="Proteomes" id="UP000756921"/>
    </source>
</evidence>
<dbReference type="Proteomes" id="UP000756921">
    <property type="component" value="Unassembled WGS sequence"/>
</dbReference>
<accession>A0A9P6KMX9</accession>
<dbReference type="GO" id="GO:0032259">
    <property type="term" value="P:methylation"/>
    <property type="evidence" value="ECO:0007669"/>
    <property type="project" value="UniProtKB-KW"/>
</dbReference>
<name>A0A9P6KMX9_9PLEO</name>
<dbReference type="GO" id="GO:0008168">
    <property type="term" value="F:methyltransferase activity"/>
    <property type="evidence" value="ECO:0007669"/>
    <property type="project" value="UniProtKB-KW"/>
</dbReference>
<comment type="similarity">
    <text evidence="2">Belongs to the asaB hydroxylase/desaturase family.</text>
</comment>
<dbReference type="EMBL" id="WJXW01000010">
    <property type="protein sequence ID" value="KAF9732400.1"/>
    <property type="molecule type" value="Genomic_DNA"/>
</dbReference>
<gene>
    <name evidence="3" type="ORF">PMIN01_09258</name>
</gene>
<keyword evidence="1" id="KW-0560">Oxidoreductase</keyword>
<sequence>MAHFEPASIKFLRRDPLYDTEKPFQMLTGSDLSTPAQRDNNLLWEEKNVLVQDFRDNVDYFDIDNHGFTSRFLEGFARLDNMTEIDQCYISAIKDLVRKEIADAGTIFVYDWRIRDSSVCYPEGRVNFRDQSNNLLPSNFAHVDMAPVSIVKRIQSSFPQDADLIFAQRVQAINVWKPLNYPVDQWALAVCDTNTMEASELMETDSVRQGDVTALYYAHHNPNQKWHFLRQQTPEEALIFKHFDSKPDVKSSRVIHASIRHHNVAPDAKPRRSIEVRALVFAGNFEYSDKVSK</sequence>
<organism evidence="3 4">
    <name type="scientific">Paraphaeosphaeria minitans</name>
    <dbReference type="NCBI Taxonomy" id="565426"/>
    <lineage>
        <taxon>Eukaryota</taxon>
        <taxon>Fungi</taxon>
        <taxon>Dikarya</taxon>
        <taxon>Ascomycota</taxon>
        <taxon>Pezizomycotina</taxon>
        <taxon>Dothideomycetes</taxon>
        <taxon>Pleosporomycetidae</taxon>
        <taxon>Pleosporales</taxon>
        <taxon>Massarineae</taxon>
        <taxon>Didymosphaeriaceae</taxon>
        <taxon>Paraphaeosphaeria</taxon>
    </lineage>
</organism>
<keyword evidence="3" id="KW-0808">Transferase</keyword>
<evidence type="ECO:0000313" key="3">
    <source>
        <dbReference type="EMBL" id="KAF9732400.1"/>
    </source>
</evidence>
<comment type="caution">
    <text evidence="3">The sequence shown here is derived from an EMBL/GenBank/DDBJ whole genome shotgun (WGS) entry which is preliminary data.</text>
</comment>
<dbReference type="AlphaFoldDB" id="A0A9P6KMX9"/>
<dbReference type="OrthoDB" id="412788at2759"/>
<dbReference type="PANTHER" id="PTHR34598">
    <property type="entry name" value="BLL6449 PROTEIN"/>
    <property type="match status" value="1"/>
</dbReference>
<protein>
    <submittedName>
        <fullName evidence="3">Methyltransferase CmcJ</fullName>
    </submittedName>
</protein>
<dbReference type="GO" id="GO:0016491">
    <property type="term" value="F:oxidoreductase activity"/>
    <property type="evidence" value="ECO:0007669"/>
    <property type="project" value="UniProtKB-KW"/>
</dbReference>
<reference evidence="3" key="1">
    <citation type="journal article" date="2020" name="Mol. Plant Microbe Interact.">
        <title>Genome Sequence of the Biocontrol Agent Coniothyrium minitans strain Conio (IMI 134523).</title>
        <authorList>
            <person name="Patel D."/>
            <person name="Shittu T.A."/>
            <person name="Baroncelli R."/>
            <person name="Muthumeenakshi S."/>
            <person name="Osborne T.H."/>
            <person name="Janganan T.K."/>
            <person name="Sreenivasaprasad S."/>
        </authorList>
    </citation>
    <scope>NUCLEOTIDE SEQUENCE</scope>
    <source>
        <strain evidence="3">Conio</strain>
    </source>
</reference>
<dbReference type="InterPro" id="IPR044053">
    <property type="entry name" value="AsaB-like"/>
</dbReference>